<evidence type="ECO:0000313" key="1">
    <source>
        <dbReference type="EMBL" id="SVA10846.1"/>
    </source>
</evidence>
<accession>A0A381T3Q1</accession>
<gene>
    <name evidence="1" type="ORF">METZ01_LOCUS63700</name>
</gene>
<dbReference type="EMBL" id="UINC01003982">
    <property type="protein sequence ID" value="SVA10846.1"/>
    <property type="molecule type" value="Genomic_DNA"/>
</dbReference>
<protein>
    <submittedName>
        <fullName evidence="1">Uncharacterized protein</fullName>
    </submittedName>
</protein>
<sequence>MIKWVILYNMVQSAMITRRYPKGL</sequence>
<name>A0A381T3Q1_9ZZZZ</name>
<organism evidence="1">
    <name type="scientific">marine metagenome</name>
    <dbReference type="NCBI Taxonomy" id="408172"/>
    <lineage>
        <taxon>unclassified sequences</taxon>
        <taxon>metagenomes</taxon>
        <taxon>ecological metagenomes</taxon>
    </lineage>
</organism>
<dbReference type="AlphaFoldDB" id="A0A381T3Q1"/>
<proteinExistence type="predicted"/>
<reference evidence="1" key="1">
    <citation type="submission" date="2018-05" db="EMBL/GenBank/DDBJ databases">
        <authorList>
            <person name="Lanie J.A."/>
            <person name="Ng W.-L."/>
            <person name="Kazmierczak K.M."/>
            <person name="Andrzejewski T.M."/>
            <person name="Davidsen T.M."/>
            <person name="Wayne K.J."/>
            <person name="Tettelin H."/>
            <person name="Glass J.I."/>
            <person name="Rusch D."/>
            <person name="Podicherti R."/>
            <person name="Tsui H.-C.T."/>
            <person name="Winkler M.E."/>
        </authorList>
    </citation>
    <scope>NUCLEOTIDE SEQUENCE</scope>
</reference>